<dbReference type="AlphaFoldDB" id="A0AAE1GA49"/>
<dbReference type="InterPro" id="IPR029526">
    <property type="entry name" value="PGBD"/>
</dbReference>
<dbReference type="Proteomes" id="UP001286313">
    <property type="component" value="Unassembled WGS sequence"/>
</dbReference>
<sequence length="375" mass="42591">MFRAELQTQKQSVDEVMVAYKGKTAGNLRQYIKNKPDKWGFKLFARASEDGFIHDMVLYLGKTMLQAHGLPLSPEQEAMGSTSQIVSVLASTMSSSTTTAIFADNFFTSLDLVHYLKDINCRYTGTVRENRMGKPPLKPVKEMRKKTVPRGTIDYVSSDDGILVVRWKDNKVVTLLSTDMGVEPVSSVYRYSSEGKRKEEVRCPAVIKSYNTNMGGIDNNDILVHLYRTPIKSKRWYLRIFAYAIDVSLTNAWIMYKRDCKALAEDTMPFKSFKIQVFRSAAGSRPVSLRNPEPLRNVLDMPKPVRGHRAITPGNSMRFDRTLFHGAMYAERQTCKLCSHKGHIYQSNIVCMVYKVHLGLNGARNCFIKYHSPVA</sequence>
<feature type="domain" description="PiggyBac transposable element-derived protein" evidence="1">
    <location>
        <begin position="9"/>
        <end position="253"/>
    </location>
</feature>
<accession>A0AAE1GA49</accession>
<protein>
    <recommendedName>
        <fullName evidence="1">PiggyBac transposable element-derived protein domain-containing protein</fullName>
    </recommendedName>
</protein>
<proteinExistence type="predicted"/>
<reference evidence="2" key="1">
    <citation type="submission" date="2023-10" db="EMBL/GenBank/DDBJ databases">
        <title>Genome assemblies of two species of porcelain crab, Petrolisthes cinctipes and Petrolisthes manimaculis (Anomura: Porcellanidae).</title>
        <authorList>
            <person name="Angst P."/>
        </authorList>
    </citation>
    <scope>NUCLEOTIDE SEQUENCE</scope>
    <source>
        <strain evidence="2">PB745_01</strain>
        <tissue evidence="2">Gill</tissue>
    </source>
</reference>
<name>A0AAE1GA49_PETCI</name>
<dbReference type="EMBL" id="JAWQEG010000495">
    <property type="protein sequence ID" value="KAK3889348.1"/>
    <property type="molecule type" value="Genomic_DNA"/>
</dbReference>
<organism evidence="2 3">
    <name type="scientific">Petrolisthes cinctipes</name>
    <name type="common">Flat porcelain crab</name>
    <dbReference type="NCBI Taxonomy" id="88211"/>
    <lineage>
        <taxon>Eukaryota</taxon>
        <taxon>Metazoa</taxon>
        <taxon>Ecdysozoa</taxon>
        <taxon>Arthropoda</taxon>
        <taxon>Crustacea</taxon>
        <taxon>Multicrustacea</taxon>
        <taxon>Malacostraca</taxon>
        <taxon>Eumalacostraca</taxon>
        <taxon>Eucarida</taxon>
        <taxon>Decapoda</taxon>
        <taxon>Pleocyemata</taxon>
        <taxon>Anomura</taxon>
        <taxon>Galatheoidea</taxon>
        <taxon>Porcellanidae</taxon>
        <taxon>Petrolisthes</taxon>
    </lineage>
</organism>
<dbReference type="PANTHER" id="PTHR47055">
    <property type="entry name" value="DDE_TNP_1_7 DOMAIN-CONTAINING PROTEIN"/>
    <property type="match status" value="1"/>
</dbReference>
<evidence type="ECO:0000313" key="2">
    <source>
        <dbReference type="EMBL" id="KAK3889348.1"/>
    </source>
</evidence>
<dbReference type="InterPro" id="IPR052638">
    <property type="entry name" value="PiggyBac_TE-derived"/>
</dbReference>
<comment type="caution">
    <text evidence="2">The sequence shown here is derived from an EMBL/GenBank/DDBJ whole genome shotgun (WGS) entry which is preliminary data.</text>
</comment>
<evidence type="ECO:0000313" key="3">
    <source>
        <dbReference type="Proteomes" id="UP001286313"/>
    </source>
</evidence>
<dbReference type="PANTHER" id="PTHR47055:SF3">
    <property type="entry name" value="PHORBOL-ESTER_DAG-TYPE DOMAIN-CONTAINING PROTEIN"/>
    <property type="match status" value="1"/>
</dbReference>
<gene>
    <name evidence="2" type="ORF">Pcinc_006665</name>
</gene>
<evidence type="ECO:0000259" key="1">
    <source>
        <dbReference type="Pfam" id="PF13843"/>
    </source>
</evidence>
<dbReference type="Pfam" id="PF13843">
    <property type="entry name" value="DDE_Tnp_1_7"/>
    <property type="match status" value="1"/>
</dbReference>
<dbReference type="GO" id="GO:0043565">
    <property type="term" value="F:sequence-specific DNA binding"/>
    <property type="evidence" value="ECO:0007669"/>
    <property type="project" value="TreeGrafter"/>
</dbReference>
<keyword evidence="3" id="KW-1185">Reference proteome</keyword>